<reference evidence="2 3" key="1">
    <citation type="submission" date="2021-08" db="EMBL/GenBank/DDBJ databases">
        <title>Bartonella raoulti 094 sp. nov.</title>
        <authorList>
            <person name="Zgheib R."/>
            <person name="Hammoud A."/>
        </authorList>
    </citation>
    <scope>NUCLEOTIDE SEQUENCE [LARGE SCALE GENOMIC DNA]</scope>
    <source>
        <strain evidence="2 3">094</strain>
    </source>
</reference>
<organism evidence="2 3">
    <name type="scientific">Bartonella raoultii</name>
    <dbReference type="NCBI Taxonomy" id="1457020"/>
    <lineage>
        <taxon>Bacteria</taxon>
        <taxon>Pseudomonadati</taxon>
        <taxon>Pseudomonadota</taxon>
        <taxon>Alphaproteobacteria</taxon>
        <taxon>Hyphomicrobiales</taxon>
        <taxon>Bartonellaceae</taxon>
        <taxon>Bartonella</taxon>
    </lineage>
</organism>
<protein>
    <submittedName>
        <fullName evidence="2">Uncharacterized protein</fullName>
    </submittedName>
</protein>
<sequence length="156" mass="18116">MLRYILCFFLLFPFTSYAQEIREKETNNHFFISPLVASYSLTEDFLLKLEKIGKECENSSPTPETTDIKNNVIIDDTNIEEYIIYISNKPKFVNILRENSLTPKEFVIGLLALQTTLVILTNENPSLKKQNIISSSNLEFGKKHMYRIIKVLRQSC</sequence>
<name>A0ABS7I582_9HYPH</name>
<dbReference type="EMBL" id="JAIFRO010000004">
    <property type="protein sequence ID" value="MBX4336003.1"/>
    <property type="molecule type" value="Genomic_DNA"/>
</dbReference>
<dbReference type="Proteomes" id="UP000746918">
    <property type="component" value="Unassembled WGS sequence"/>
</dbReference>
<dbReference type="RefSeq" id="WP_220717357.1">
    <property type="nucleotide sequence ID" value="NZ_JAIFRO010000004.1"/>
</dbReference>
<comment type="caution">
    <text evidence="2">The sequence shown here is derived from an EMBL/GenBank/DDBJ whole genome shotgun (WGS) entry which is preliminary data.</text>
</comment>
<evidence type="ECO:0000256" key="1">
    <source>
        <dbReference type="SAM" id="SignalP"/>
    </source>
</evidence>
<keyword evidence="3" id="KW-1185">Reference proteome</keyword>
<accession>A0ABS7I582</accession>
<evidence type="ECO:0000313" key="2">
    <source>
        <dbReference type="EMBL" id="MBX4336003.1"/>
    </source>
</evidence>
<gene>
    <name evidence="2" type="ORF">K3248_05300</name>
</gene>
<evidence type="ECO:0000313" key="3">
    <source>
        <dbReference type="Proteomes" id="UP000746918"/>
    </source>
</evidence>
<proteinExistence type="predicted"/>
<feature type="chain" id="PRO_5045876293" evidence="1">
    <location>
        <begin position="19"/>
        <end position="156"/>
    </location>
</feature>
<feature type="signal peptide" evidence="1">
    <location>
        <begin position="1"/>
        <end position="18"/>
    </location>
</feature>
<keyword evidence="1" id="KW-0732">Signal</keyword>